<feature type="transmembrane region" description="Helical" evidence="7">
    <location>
        <begin position="260"/>
        <end position="287"/>
    </location>
</feature>
<comment type="caution">
    <text evidence="9">The sequence shown here is derived from an EMBL/GenBank/DDBJ whole genome shotgun (WGS) entry which is preliminary data.</text>
</comment>
<feature type="transmembrane region" description="Helical" evidence="7">
    <location>
        <begin position="331"/>
        <end position="351"/>
    </location>
</feature>
<evidence type="ECO:0000256" key="1">
    <source>
        <dbReference type="ARBA" id="ARBA00004651"/>
    </source>
</evidence>
<feature type="transmembrane region" description="Helical" evidence="7">
    <location>
        <begin position="201"/>
        <end position="220"/>
    </location>
</feature>
<evidence type="ECO:0000256" key="2">
    <source>
        <dbReference type="ARBA" id="ARBA00006386"/>
    </source>
</evidence>
<dbReference type="Pfam" id="PF03773">
    <property type="entry name" value="ArsP_1"/>
    <property type="match status" value="1"/>
</dbReference>
<feature type="transmembrane region" description="Helical" evidence="7">
    <location>
        <begin position="299"/>
        <end position="319"/>
    </location>
</feature>
<feature type="transmembrane region" description="Helical" evidence="7">
    <location>
        <begin position="397"/>
        <end position="420"/>
    </location>
</feature>
<keyword evidence="8" id="KW-0732">Signal</keyword>
<evidence type="ECO:0000256" key="3">
    <source>
        <dbReference type="ARBA" id="ARBA00022475"/>
    </source>
</evidence>
<dbReference type="PANTHER" id="PTHR34184">
    <property type="entry name" value="UPF0718 PROTEIN YCGR"/>
    <property type="match status" value="1"/>
</dbReference>
<keyword evidence="10" id="KW-1185">Reference proteome</keyword>
<protein>
    <recommendedName>
        <fullName evidence="11">Permease</fullName>
    </recommendedName>
</protein>
<keyword evidence="3" id="KW-1003">Cell membrane</keyword>
<dbReference type="SUPFAM" id="SSF63887">
    <property type="entry name" value="P-domain of calnexin/calreticulin"/>
    <property type="match status" value="1"/>
</dbReference>
<evidence type="ECO:0000256" key="6">
    <source>
        <dbReference type="ARBA" id="ARBA00023136"/>
    </source>
</evidence>
<dbReference type="InterPro" id="IPR005524">
    <property type="entry name" value="DUF318"/>
</dbReference>
<dbReference type="InterPro" id="IPR052923">
    <property type="entry name" value="UPF0718"/>
</dbReference>
<dbReference type="InterPro" id="IPR009033">
    <property type="entry name" value="Calreticulin/calnexin_P_dom_sf"/>
</dbReference>
<evidence type="ECO:0000256" key="5">
    <source>
        <dbReference type="ARBA" id="ARBA00022989"/>
    </source>
</evidence>
<evidence type="ECO:0000313" key="9">
    <source>
        <dbReference type="EMBL" id="CAK9118735.1"/>
    </source>
</evidence>
<feature type="transmembrane region" description="Helical" evidence="7">
    <location>
        <begin position="358"/>
        <end position="377"/>
    </location>
</feature>
<keyword evidence="5 7" id="KW-1133">Transmembrane helix</keyword>
<organism evidence="9 10">
    <name type="scientific">Durusdinium trenchii</name>
    <dbReference type="NCBI Taxonomy" id="1381693"/>
    <lineage>
        <taxon>Eukaryota</taxon>
        <taxon>Sar</taxon>
        <taxon>Alveolata</taxon>
        <taxon>Dinophyceae</taxon>
        <taxon>Suessiales</taxon>
        <taxon>Symbiodiniaceae</taxon>
        <taxon>Durusdinium</taxon>
    </lineage>
</organism>
<comment type="subcellular location">
    <subcellularLocation>
        <location evidence="1">Cell membrane</location>
        <topology evidence="1">Multi-pass membrane protein</topology>
    </subcellularLocation>
</comment>
<feature type="chain" id="PRO_5045354181" description="Permease" evidence="8">
    <location>
        <begin position="20"/>
        <end position="437"/>
    </location>
</feature>
<keyword evidence="4 7" id="KW-0812">Transmembrane</keyword>
<comment type="similarity">
    <text evidence="2">Belongs to the UPF0718 family.</text>
</comment>
<evidence type="ECO:0008006" key="11">
    <source>
        <dbReference type="Google" id="ProtNLM"/>
    </source>
</evidence>
<reference evidence="9 10" key="1">
    <citation type="submission" date="2024-02" db="EMBL/GenBank/DDBJ databases">
        <authorList>
            <person name="Chen Y."/>
            <person name="Shah S."/>
            <person name="Dougan E. K."/>
            <person name="Thang M."/>
            <person name="Chan C."/>
        </authorList>
    </citation>
    <scope>NUCLEOTIDE SEQUENCE [LARGE SCALE GENOMIC DNA]</scope>
</reference>
<keyword evidence="6 7" id="KW-0472">Membrane</keyword>
<sequence length="437" mass="46121">MRASAFGAILWASLRLAWGHDSCCAKAAALGGRVEAAKVMVPDMNAQKLFLMKVEGTVFRPPRKPDAWDEDEDGPWERPLVPKVQSLSAHVLWIWVDELWNNLEDASPWLLLGLLCSGTLKSLFSDDLLQRFLPSGPFGPTVTGALVGLFSPFCSCSSLPMSLTLLRTGAPCSAVVAFIVSSQAAGLDSLLFTMGVLGLRVALLRCGAALLLGIAAGSVVDGGGRGSLPDESRSQCSGQQSKSWTPLKLWETFTEDFEEILGSVLLGFALTSLLTALLPAGGLGTVASVGGPFSLSARAAVLAVALPLQFCEHAAVPLAVALQKAGATGGLAFATLASLPAINSASLAFIAHIAGGRSALQVLLSVWLFGMVLSYLADWAQLELLQVLVGHSEEGLPAWFVKLSKPLMGVISLGSLWRIAGHRWARDTKSRCKCKES</sequence>
<evidence type="ECO:0000256" key="8">
    <source>
        <dbReference type="SAM" id="SignalP"/>
    </source>
</evidence>
<evidence type="ECO:0000313" key="10">
    <source>
        <dbReference type="Proteomes" id="UP001642484"/>
    </source>
</evidence>
<gene>
    <name evidence="9" type="ORF">CCMP2556_LOCUS55745</name>
</gene>
<feature type="signal peptide" evidence="8">
    <location>
        <begin position="1"/>
        <end position="19"/>
    </location>
</feature>
<dbReference type="Proteomes" id="UP001642484">
    <property type="component" value="Unassembled WGS sequence"/>
</dbReference>
<dbReference type="EMBL" id="CAXAMN010029105">
    <property type="protein sequence ID" value="CAK9118735.1"/>
    <property type="molecule type" value="Genomic_DNA"/>
</dbReference>
<evidence type="ECO:0000256" key="7">
    <source>
        <dbReference type="SAM" id="Phobius"/>
    </source>
</evidence>
<name>A0ABP0T209_9DINO</name>
<evidence type="ECO:0000256" key="4">
    <source>
        <dbReference type="ARBA" id="ARBA00022692"/>
    </source>
</evidence>
<dbReference type="PANTHER" id="PTHR34184:SF4">
    <property type="entry name" value="UPF0718 PROTEIN YCGR"/>
    <property type="match status" value="1"/>
</dbReference>
<proteinExistence type="inferred from homology"/>
<accession>A0ABP0T209</accession>